<gene>
    <name evidence="4" type="ORF">FNH04_06635</name>
</gene>
<protein>
    <recommendedName>
        <fullName evidence="3">Fatty acid desaturase domain-containing protein</fullName>
    </recommendedName>
</protein>
<reference evidence="4 5" key="1">
    <citation type="submission" date="2019-07" db="EMBL/GenBank/DDBJ databases">
        <title>New species of Amycolatopsis and Streptomyces.</title>
        <authorList>
            <person name="Duangmal K."/>
            <person name="Teo W.F.A."/>
            <person name="Lipun K."/>
        </authorList>
    </citation>
    <scope>NUCLEOTIDE SEQUENCE [LARGE SCALE GENOMIC DNA]</scope>
    <source>
        <strain evidence="4 5">TISTR 2346</strain>
    </source>
</reference>
<dbReference type="PANTHER" id="PTHR19353:SF19">
    <property type="entry name" value="DELTA(5) FATTY ACID DESATURASE C-RELATED"/>
    <property type="match status" value="1"/>
</dbReference>
<dbReference type="GO" id="GO:0016020">
    <property type="term" value="C:membrane"/>
    <property type="evidence" value="ECO:0007669"/>
    <property type="project" value="TreeGrafter"/>
</dbReference>
<dbReference type="EMBL" id="VJZE01000026">
    <property type="protein sequence ID" value="MPY39603.1"/>
    <property type="molecule type" value="Genomic_DNA"/>
</dbReference>
<feature type="compositionally biased region" description="Low complexity" evidence="1">
    <location>
        <begin position="1"/>
        <end position="17"/>
    </location>
</feature>
<feature type="transmembrane region" description="Helical" evidence="2">
    <location>
        <begin position="199"/>
        <end position="222"/>
    </location>
</feature>
<keyword evidence="2" id="KW-1133">Transmembrane helix</keyword>
<dbReference type="InterPro" id="IPR005804">
    <property type="entry name" value="FA_desaturase_dom"/>
</dbReference>
<feature type="region of interest" description="Disordered" evidence="1">
    <location>
        <begin position="1"/>
        <end position="36"/>
    </location>
</feature>
<feature type="transmembrane region" description="Helical" evidence="2">
    <location>
        <begin position="73"/>
        <end position="93"/>
    </location>
</feature>
<comment type="caution">
    <text evidence="4">The sequence shown here is derived from an EMBL/GenBank/DDBJ whole genome shotgun (WGS) entry which is preliminary data.</text>
</comment>
<dbReference type="InterPro" id="IPR012171">
    <property type="entry name" value="Fatty_acid_desaturase"/>
</dbReference>
<dbReference type="Pfam" id="PF00487">
    <property type="entry name" value="FA_desaturase"/>
    <property type="match status" value="1"/>
</dbReference>
<dbReference type="AlphaFoldDB" id="A0A5N8VWG3"/>
<dbReference type="Proteomes" id="UP000326979">
    <property type="component" value="Unassembled WGS sequence"/>
</dbReference>
<dbReference type="CDD" id="cd03510">
    <property type="entry name" value="Rhizobitoxine-FADS-like"/>
    <property type="match status" value="1"/>
</dbReference>
<keyword evidence="2" id="KW-0812">Transmembrane</keyword>
<accession>A0A5N8VWG3</accession>
<feature type="transmembrane region" description="Helical" evidence="2">
    <location>
        <begin position="47"/>
        <end position="67"/>
    </location>
</feature>
<proteinExistence type="predicted"/>
<feature type="transmembrane region" description="Helical" evidence="2">
    <location>
        <begin position="228"/>
        <end position="249"/>
    </location>
</feature>
<evidence type="ECO:0000259" key="3">
    <source>
        <dbReference type="Pfam" id="PF00487"/>
    </source>
</evidence>
<evidence type="ECO:0000313" key="5">
    <source>
        <dbReference type="Proteomes" id="UP000326979"/>
    </source>
</evidence>
<dbReference type="OrthoDB" id="9796486at2"/>
<organism evidence="4 5">
    <name type="scientific">Streptomyces phyllanthi</name>
    <dbReference type="NCBI Taxonomy" id="1803180"/>
    <lineage>
        <taxon>Bacteria</taxon>
        <taxon>Bacillati</taxon>
        <taxon>Actinomycetota</taxon>
        <taxon>Actinomycetes</taxon>
        <taxon>Kitasatosporales</taxon>
        <taxon>Streptomycetaceae</taxon>
        <taxon>Streptomyces</taxon>
    </lineage>
</organism>
<evidence type="ECO:0000256" key="1">
    <source>
        <dbReference type="SAM" id="MobiDB-lite"/>
    </source>
</evidence>
<dbReference type="GO" id="GO:0008610">
    <property type="term" value="P:lipid biosynthetic process"/>
    <property type="evidence" value="ECO:0007669"/>
    <property type="project" value="UniProtKB-ARBA"/>
</dbReference>
<evidence type="ECO:0000313" key="4">
    <source>
        <dbReference type="EMBL" id="MPY39603.1"/>
    </source>
</evidence>
<dbReference type="GO" id="GO:0016717">
    <property type="term" value="F:oxidoreductase activity, acting on paired donors, with oxidation of a pair of donors resulting in the reduction of molecular oxygen to two molecules of water"/>
    <property type="evidence" value="ECO:0007669"/>
    <property type="project" value="TreeGrafter"/>
</dbReference>
<sequence length="342" mass="38089">MSSAPGEPSSPSTGSSTRYAADRPFRRGYTTPPQERRAVADAHTTKLWLSTTLAMVDQAVIVTIVIACAWPALWTGWSIVAGLAAAGFGAVLLGRQFRALECMAHEASHYNWTRDNRRLNDLLATLLACVPTGSRLDVYRVSHLRHHRRFGTRDDPDLANYRRFGLEELDRASILSFALDSLSRMPAYRRRWKETSGGLGRLPVMPFVWAVVLAIVPAGIVWGSWSAALAAAGVWLLGYGVLLPVVRFLGECNEHIYTGSHTVFDSTISNLGLMPRIFIHPHGDGYHTVHHLWPGVPHHQIRNLHRRLVVNDPEGYTARLRHRTRFLSSPVRGLQSEGRAGR</sequence>
<name>A0A5N8VWG3_9ACTN</name>
<keyword evidence="5" id="KW-1185">Reference proteome</keyword>
<feature type="domain" description="Fatty acid desaturase" evidence="3">
    <location>
        <begin position="91"/>
        <end position="316"/>
    </location>
</feature>
<keyword evidence="2" id="KW-0472">Membrane</keyword>
<dbReference type="PANTHER" id="PTHR19353">
    <property type="entry name" value="FATTY ACID DESATURASE 2"/>
    <property type="match status" value="1"/>
</dbReference>
<evidence type="ECO:0000256" key="2">
    <source>
        <dbReference type="SAM" id="Phobius"/>
    </source>
</evidence>